<dbReference type="AlphaFoldDB" id="A0A316YIN4"/>
<feature type="compositionally biased region" description="Low complexity" evidence="1">
    <location>
        <begin position="504"/>
        <end position="521"/>
    </location>
</feature>
<protein>
    <submittedName>
        <fullName evidence="2">Uncharacterized protein</fullName>
    </submittedName>
</protein>
<feature type="compositionally biased region" description="Polar residues" evidence="1">
    <location>
        <begin position="31"/>
        <end position="42"/>
    </location>
</feature>
<evidence type="ECO:0000313" key="2">
    <source>
        <dbReference type="EMBL" id="PWN89287.1"/>
    </source>
</evidence>
<dbReference type="GeneID" id="37039953"/>
<feature type="compositionally biased region" description="Basic residues" evidence="1">
    <location>
        <begin position="183"/>
        <end position="192"/>
    </location>
</feature>
<accession>A0A316YIN4</accession>
<feature type="region of interest" description="Disordered" evidence="1">
    <location>
        <begin position="1"/>
        <end position="615"/>
    </location>
</feature>
<organism evidence="2 3">
    <name type="scientific">Acaromyces ingoldii</name>
    <dbReference type="NCBI Taxonomy" id="215250"/>
    <lineage>
        <taxon>Eukaryota</taxon>
        <taxon>Fungi</taxon>
        <taxon>Dikarya</taxon>
        <taxon>Basidiomycota</taxon>
        <taxon>Ustilaginomycotina</taxon>
        <taxon>Exobasidiomycetes</taxon>
        <taxon>Exobasidiales</taxon>
        <taxon>Cryptobasidiaceae</taxon>
        <taxon>Acaromyces</taxon>
    </lineage>
</organism>
<dbReference type="RefSeq" id="XP_025376485.1">
    <property type="nucleotide sequence ID" value="XM_025518037.1"/>
</dbReference>
<dbReference type="InParanoid" id="A0A316YIN4"/>
<feature type="compositionally biased region" description="Polar residues" evidence="1">
    <location>
        <begin position="464"/>
        <end position="473"/>
    </location>
</feature>
<gene>
    <name evidence="2" type="ORF">FA10DRAFT_140944</name>
</gene>
<feature type="compositionally biased region" description="Basic and acidic residues" evidence="1">
    <location>
        <begin position="352"/>
        <end position="367"/>
    </location>
</feature>
<sequence>METAFDDDDSELSDAPSTPGRSVRPPKALSGASSLSTRTPPRSMNVAKGEQGEDASFRDSKKKALSKEQYEAKHWVYEEVPERNIFTEDPIVEHGRRRRPPARGSGSLPPTEPSPASSSAAVPTVSSSRKKRKGRADTVAQVVVESEAIAGAEAATPPESAPRASLTATLPAPEAELGQQKVRTFKRHTMRKYPREETALEKKEGQERRAKQTVDSEESDVRSHDPAEEHVVTAQEEKAVAGRGDGDSKSGSFKIRLKRYGRRTSEPTAAHAMAAEEHGHEIEATEGGNESKGGHAVAGLPRKRKRLLRQLSDEDGVQKADDSGERPSHQRSRRRSAARLREAFDAEGSLNESEKLAKAKEKAKPREEDDGGAFTDDDDDGALSDVVLSDDADDDDGTGGFSDGDGSHHVKGKRGKASTKQGAKEKKTTESRPSAHKSQPRAGSQKMDEEKVRLETLRTKGESDQPSSSSMLPATNVDAATAPPRPLSSTPNSRPRPAPKVVRRVQSGMMSMLDSLMGSSPKPTPPRPVVARPPPGASGQATTPKSARPASSAHEHNKTATNAAAQKSSLTPKSSPWSKPIDVKGANGEHVTAAEMAKRRQKEQYDHTHPKVESL</sequence>
<reference evidence="2 3" key="1">
    <citation type="journal article" date="2018" name="Mol. Biol. Evol.">
        <title>Broad Genomic Sampling Reveals a Smut Pathogenic Ancestry of the Fungal Clade Ustilaginomycotina.</title>
        <authorList>
            <person name="Kijpornyongpan T."/>
            <person name="Mondo S.J."/>
            <person name="Barry K."/>
            <person name="Sandor L."/>
            <person name="Lee J."/>
            <person name="Lipzen A."/>
            <person name="Pangilinan J."/>
            <person name="LaButti K."/>
            <person name="Hainaut M."/>
            <person name="Henrissat B."/>
            <person name="Grigoriev I.V."/>
            <person name="Spatafora J.W."/>
            <person name="Aime M.C."/>
        </authorList>
    </citation>
    <scope>NUCLEOTIDE SEQUENCE [LARGE SCALE GENOMIC DNA]</scope>
    <source>
        <strain evidence="2 3">MCA 4198</strain>
    </source>
</reference>
<feature type="compositionally biased region" description="Low complexity" evidence="1">
    <location>
        <begin position="102"/>
        <end position="127"/>
    </location>
</feature>
<name>A0A316YIN4_9BASI</name>
<feature type="compositionally biased region" description="Basic and acidic residues" evidence="1">
    <location>
        <begin position="316"/>
        <end position="328"/>
    </location>
</feature>
<evidence type="ECO:0000313" key="3">
    <source>
        <dbReference type="Proteomes" id="UP000245768"/>
    </source>
</evidence>
<feature type="compositionally biased region" description="Acidic residues" evidence="1">
    <location>
        <begin position="368"/>
        <end position="397"/>
    </location>
</feature>
<feature type="compositionally biased region" description="Basic and acidic residues" evidence="1">
    <location>
        <begin position="65"/>
        <end position="94"/>
    </location>
</feature>
<feature type="compositionally biased region" description="Basic and acidic residues" evidence="1">
    <location>
        <begin position="193"/>
        <end position="248"/>
    </location>
</feature>
<feature type="compositionally biased region" description="Basic and acidic residues" evidence="1">
    <location>
        <begin position="446"/>
        <end position="463"/>
    </location>
</feature>
<keyword evidence="3" id="KW-1185">Reference proteome</keyword>
<feature type="compositionally biased region" description="Pro residues" evidence="1">
    <location>
        <begin position="522"/>
        <end position="536"/>
    </location>
</feature>
<evidence type="ECO:0000256" key="1">
    <source>
        <dbReference type="SAM" id="MobiDB-lite"/>
    </source>
</evidence>
<feature type="compositionally biased region" description="Polar residues" evidence="1">
    <location>
        <begin position="559"/>
        <end position="577"/>
    </location>
</feature>
<feature type="compositionally biased region" description="Basic and acidic residues" evidence="1">
    <location>
        <begin position="596"/>
        <end position="615"/>
    </location>
</feature>
<proteinExistence type="predicted"/>
<feature type="compositionally biased region" description="Acidic residues" evidence="1">
    <location>
        <begin position="1"/>
        <end position="12"/>
    </location>
</feature>
<feature type="compositionally biased region" description="Basic and acidic residues" evidence="1">
    <location>
        <begin position="274"/>
        <end position="283"/>
    </location>
</feature>
<feature type="compositionally biased region" description="Basic residues" evidence="1">
    <location>
        <begin position="329"/>
        <end position="338"/>
    </location>
</feature>
<dbReference type="Proteomes" id="UP000245768">
    <property type="component" value="Unassembled WGS sequence"/>
</dbReference>
<dbReference type="EMBL" id="KZ819637">
    <property type="protein sequence ID" value="PWN89287.1"/>
    <property type="molecule type" value="Genomic_DNA"/>
</dbReference>